<dbReference type="CDD" id="cd02241">
    <property type="entry name" value="cupin_OxOx"/>
    <property type="match status" value="1"/>
</dbReference>
<keyword evidence="6" id="KW-0732">Signal</keyword>
<evidence type="ECO:0000313" key="9">
    <source>
        <dbReference type="Proteomes" id="UP000016924"/>
    </source>
</evidence>
<sequence>MPSVIAKILVAALAAGAVNALPQPVPSSTTTTLQPVASTTAAPAPVQTDFSALISELQDAPTAIDRYKKLFTSGGALLPKEELQQRVVFDFNGATPANGAKGGALKAANIATFPVLTDLGISTTMGFLNPCGINTPHTHPRATEFLTVVDGSLDFGFIVENGLVAAGNSAEVTGHIAKFQGAVFPVGSIHYQFNNGCEPATFVASLNNEDPGTSQVAQNFFGLNAGVVAATLGFPDALEGADIESFRALIPANVAQDVEVCLARCGIAKR</sequence>
<dbReference type="OMA" id="NNNCENA"/>
<dbReference type="PANTHER" id="PTHR31238">
    <property type="entry name" value="GERMIN-LIKE PROTEIN SUBFAMILY 3 MEMBER 3"/>
    <property type="match status" value="1"/>
</dbReference>
<dbReference type="HOGENOM" id="CLU_061239_1_0_1"/>
<dbReference type="GO" id="GO:0005576">
    <property type="term" value="C:extracellular region"/>
    <property type="evidence" value="ECO:0007669"/>
    <property type="project" value="UniProtKB-SubCell"/>
</dbReference>
<dbReference type="AlphaFoldDB" id="R7YPD2"/>
<evidence type="ECO:0000256" key="2">
    <source>
        <dbReference type="ARBA" id="ARBA00007456"/>
    </source>
</evidence>
<feature type="domain" description="Cupin type-1" evidence="7">
    <location>
        <begin position="89"/>
        <end position="240"/>
    </location>
</feature>
<dbReference type="eggNOG" id="ENOG502QQ4A">
    <property type="taxonomic scope" value="Eukaryota"/>
</dbReference>
<keyword evidence="3" id="KW-0964">Secreted</keyword>
<keyword evidence="5" id="KW-0464">Manganese</keyword>
<evidence type="ECO:0000256" key="1">
    <source>
        <dbReference type="ARBA" id="ARBA00004613"/>
    </source>
</evidence>
<dbReference type="STRING" id="1168221.R7YPD2"/>
<gene>
    <name evidence="8" type="ORF">W97_02985</name>
</gene>
<dbReference type="GO" id="GO:0030145">
    <property type="term" value="F:manganese ion binding"/>
    <property type="evidence" value="ECO:0007669"/>
    <property type="project" value="InterPro"/>
</dbReference>
<dbReference type="Proteomes" id="UP000016924">
    <property type="component" value="Unassembled WGS sequence"/>
</dbReference>
<evidence type="ECO:0000313" key="8">
    <source>
        <dbReference type="EMBL" id="EON63757.1"/>
    </source>
</evidence>
<dbReference type="GeneID" id="19900296"/>
<dbReference type="EMBL" id="JH767565">
    <property type="protein sequence ID" value="EON63757.1"/>
    <property type="molecule type" value="Genomic_DNA"/>
</dbReference>
<evidence type="ECO:0000256" key="4">
    <source>
        <dbReference type="ARBA" id="ARBA00022723"/>
    </source>
</evidence>
<comment type="subcellular location">
    <subcellularLocation>
        <location evidence="1">Secreted</location>
    </subcellularLocation>
</comment>
<dbReference type="InterPro" id="IPR001929">
    <property type="entry name" value="Germin"/>
</dbReference>
<feature type="signal peptide" evidence="6">
    <location>
        <begin position="1"/>
        <end position="20"/>
    </location>
</feature>
<comment type="similarity">
    <text evidence="2">Belongs to the germin family.</text>
</comment>
<dbReference type="Pfam" id="PF00190">
    <property type="entry name" value="Cupin_1"/>
    <property type="match status" value="1"/>
</dbReference>
<dbReference type="InterPro" id="IPR011051">
    <property type="entry name" value="RmlC_Cupin_sf"/>
</dbReference>
<evidence type="ECO:0000259" key="7">
    <source>
        <dbReference type="SMART" id="SM00835"/>
    </source>
</evidence>
<protein>
    <recommendedName>
        <fullName evidence="7">Cupin type-1 domain-containing protein</fullName>
    </recommendedName>
</protein>
<dbReference type="OrthoDB" id="1921208at2759"/>
<dbReference type="SMART" id="SM00835">
    <property type="entry name" value="Cupin_1"/>
    <property type="match status" value="1"/>
</dbReference>
<keyword evidence="9" id="KW-1185">Reference proteome</keyword>
<evidence type="ECO:0000256" key="3">
    <source>
        <dbReference type="ARBA" id="ARBA00022525"/>
    </source>
</evidence>
<keyword evidence="4" id="KW-0479">Metal-binding</keyword>
<evidence type="ECO:0000256" key="6">
    <source>
        <dbReference type="SAM" id="SignalP"/>
    </source>
</evidence>
<dbReference type="PRINTS" id="PR00325">
    <property type="entry name" value="GERMIN"/>
</dbReference>
<dbReference type="InterPro" id="IPR014710">
    <property type="entry name" value="RmlC-like_jellyroll"/>
</dbReference>
<dbReference type="Gene3D" id="2.60.120.10">
    <property type="entry name" value="Jelly Rolls"/>
    <property type="match status" value="1"/>
</dbReference>
<dbReference type="RefSeq" id="XP_007779074.1">
    <property type="nucleotide sequence ID" value="XM_007780884.1"/>
</dbReference>
<reference evidence="9" key="1">
    <citation type="submission" date="2012-06" db="EMBL/GenBank/DDBJ databases">
        <title>The genome sequence of Coniosporium apollinis CBS 100218.</title>
        <authorList>
            <consortium name="The Broad Institute Genome Sequencing Platform"/>
            <person name="Cuomo C."/>
            <person name="Gorbushina A."/>
            <person name="Noack S."/>
            <person name="Walker B."/>
            <person name="Young S.K."/>
            <person name="Zeng Q."/>
            <person name="Gargeya S."/>
            <person name="Fitzgerald M."/>
            <person name="Haas B."/>
            <person name="Abouelleil A."/>
            <person name="Alvarado L."/>
            <person name="Arachchi H.M."/>
            <person name="Berlin A.M."/>
            <person name="Chapman S.B."/>
            <person name="Goldberg J."/>
            <person name="Griggs A."/>
            <person name="Gujja S."/>
            <person name="Hansen M."/>
            <person name="Howarth C."/>
            <person name="Imamovic A."/>
            <person name="Larimer J."/>
            <person name="McCowan C."/>
            <person name="Montmayeur A."/>
            <person name="Murphy C."/>
            <person name="Neiman D."/>
            <person name="Pearson M."/>
            <person name="Priest M."/>
            <person name="Roberts A."/>
            <person name="Saif S."/>
            <person name="Shea T."/>
            <person name="Sisk P."/>
            <person name="Sykes S."/>
            <person name="Wortman J."/>
            <person name="Nusbaum C."/>
            <person name="Birren B."/>
        </authorList>
    </citation>
    <scope>NUCLEOTIDE SEQUENCE [LARGE SCALE GENOMIC DNA]</scope>
    <source>
        <strain evidence="9">CBS 100218</strain>
    </source>
</reference>
<accession>R7YPD2</accession>
<feature type="chain" id="PRO_5004449969" description="Cupin type-1 domain-containing protein" evidence="6">
    <location>
        <begin position="21"/>
        <end position="270"/>
    </location>
</feature>
<proteinExistence type="inferred from homology"/>
<dbReference type="InterPro" id="IPR006045">
    <property type="entry name" value="Cupin_1"/>
</dbReference>
<name>R7YPD2_CONA1</name>
<evidence type="ECO:0000256" key="5">
    <source>
        <dbReference type="ARBA" id="ARBA00023211"/>
    </source>
</evidence>
<organism evidence="8 9">
    <name type="scientific">Coniosporium apollinis (strain CBS 100218)</name>
    <name type="common">Rock-inhabiting black yeast</name>
    <dbReference type="NCBI Taxonomy" id="1168221"/>
    <lineage>
        <taxon>Eukaryota</taxon>
        <taxon>Fungi</taxon>
        <taxon>Dikarya</taxon>
        <taxon>Ascomycota</taxon>
        <taxon>Pezizomycotina</taxon>
        <taxon>Dothideomycetes</taxon>
        <taxon>Dothideomycetes incertae sedis</taxon>
        <taxon>Coniosporium</taxon>
    </lineage>
</organism>
<dbReference type="SUPFAM" id="SSF51182">
    <property type="entry name" value="RmlC-like cupins"/>
    <property type="match status" value="1"/>
</dbReference>